<dbReference type="AlphaFoldDB" id="A0A1R1C0A9"/>
<name>A0A1R1C0A9_PAEAM</name>
<dbReference type="Proteomes" id="UP000187134">
    <property type="component" value="Unassembled WGS sequence"/>
</dbReference>
<evidence type="ECO:0000313" key="10">
    <source>
        <dbReference type="Proteomes" id="UP000187134"/>
    </source>
</evidence>
<evidence type="ECO:0000313" key="9">
    <source>
        <dbReference type="EMBL" id="OMF15521.1"/>
    </source>
</evidence>
<sequence length="65" mass="6984">MIFAIFSVIISLAFGAVSVDVRAILSVLLGNSDSDYYTIIWNIRLPRTLVAVFVGINLALSGALL</sequence>
<evidence type="ECO:0000256" key="8">
    <source>
        <dbReference type="SAM" id="Phobius"/>
    </source>
</evidence>
<dbReference type="EMBL" id="MRTJ01000002">
    <property type="protein sequence ID" value="OMF15521.1"/>
    <property type="molecule type" value="Genomic_DNA"/>
</dbReference>
<dbReference type="InterPro" id="IPR000522">
    <property type="entry name" value="ABC_transptr_permease_BtuC"/>
</dbReference>
<dbReference type="Gene3D" id="1.10.3470.10">
    <property type="entry name" value="ABC transporter involved in vitamin B12 uptake, BtuC"/>
    <property type="match status" value="1"/>
</dbReference>
<keyword evidence="7 8" id="KW-0472">Membrane</keyword>
<dbReference type="SUPFAM" id="SSF81345">
    <property type="entry name" value="ABC transporter involved in vitamin B12 uptake, BtuC"/>
    <property type="match status" value="1"/>
</dbReference>
<keyword evidence="6 8" id="KW-1133">Transmembrane helix</keyword>
<keyword evidence="5 8" id="KW-0812">Transmembrane</keyword>
<evidence type="ECO:0000256" key="3">
    <source>
        <dbReference type="ARBA" id="ARBA00022448"/>
    </source>
</evidence>
<organism evidence="9 10">
    <name type="scientific">Paenibacillus amylolyticus</name>
    <dbReference type="NCBI Taxonomy" id="1451"/>
    <lineage>
        <taxon>Bacteria</taxon>
        <taxon>Bacillati</taxon>
        <taxon>Bacillota</taxon>
        <taxon>Bacilli</taxon>
        <taxon>Bacillales</taxon>
        <taxon>Paenibacillaceae</taxon>
        <taxon>Paenibacillus</taxon>
    </lineage>
</organism>
<dbReference type="Pfam" id="PF01032">
    <property type="entry name" value="FecCD"/>
    <property type="match status" value="1"/>
</dbReference>
<accession>A0A1R1C0A9</accession>
<gene>
    <name evidence="9" type="ORF">BK131_11720</name>
</gene>
<evidence type="ECO:0000256" key="2">
    <source>
        <dbReference type="ARBA" id="ARBA00007935"/>
    </source>
</evidence>
<keyword evidence="4" id="KW-1003">Cell membrane</keyword>
<comment type="caution">
    <text evidence="9">The sequence shown here is derived from an EMBL/GenBank/DDBJ whole genome shotgun (WGS) entry which is preliminary data.</text>
</comment>
<proteinExistence type="inferred from homology"/>
<evidence type="ECO:0000256" key="4">
    <source>
        <dbReference type="ARBA" id="ARBA00022475"/>
    </source>
</evidence>
<comment type="similarity">
    <text evidence="2">Belongs to the binding-protein-dependent transport system permease family. FecCD subfamily.</text>
</comment>
<dbReference type="GO" id="GO:0005886">
    <property type="term" value="C:plasma membrane"/>
    <property type="evidence" value="ECO:0007669"/>
    <property type="project" value="UniProtKB-SubCell"/>
</dbReference>
<evidence type="ECO:0000256" key="5">
    <source>
        <dbReference type="ARBA" id="ARBA00022692"/>
    </source>
</evidence>
<reference evidence="9 10" key="1">
    <citation type="submission" date="2016-11" db="EMBL/GenBank/DDBJ databases">
        <title>Paenibacillus species isolates.</title>
        <authorList>
            <person name="Beno S.M."/>
        </authorList>
    </citation>
    <scope>NUCLEOTIDE SEQUENCE [LARGE SCALE GENOMIC DNA]</scope>
    <source>
        <strain evidence="9 10">FSL H8-0246</strain>
    </source>
</reference>
<dbReference type="GO" id="GO:0022857">
    <property type="term" value="F:transmembrane transporter activity"/>
    <property type="evidence" value="ECO:0007669"/>
    <property type="project" value="InterPro"/>
</dbReference>
<evidence type="ECO:0000256" key="1">
    <source>
        <dbReference type="ARBA" id="ARBA00004651"/>
    </source>
</evidence>
<protein>
    <recommendedName>
        <fullName evidence="11">Iron ABC transporter permease</fullName>
    </recommendedName>
</protein>
<evidence type="ECO:0000256" key="6">
    <source>
        <dbReference type="ARBA" id="ARBA00022989"/>
    </source>
</evidence>
<evidence type="ECO:0008006" key="11">
    <source>
        <dbReference type="Google" id="ProtNLM"/>
    </source>
</evidence>
<comment type="subcellular location">
    <subcellularLocation>
        <location evidence="1">Cell membrane</location>
        <topology evidence="1">Multi-pass membrane protein</topology>
    </subcellularLocation>
</comment>
<dbReference type="InterPro" id="IPR037294">
    <property type="entry name" value="ABC_BtuC-like"/>
</dbReference>
<feature type="transmembrane region" description="Helical" evidence="8">
    <location>
        <begin position="39"/>
        <end position="60"/>
    </location>
</feature>
<evidence type="ECO:0000256" key="7">
    <source>
        <dbReference type="ARBA" id="ARBA00023136"/>
    </source>
</evidence>
<keyword evidence="3" id="KW-0813">Transport</keyword>